<dbReference type="SUPFAM" id="SSF48168">
    <property type="entry name" value="R1 subunit of ribonucleotide reductase, N-terminal domain"/>
    <property type="match status" value="1"/>
</dbReference>
<keyword evidence="6" id="KW-0540">Nuclease</keyword>
<evidence type="ECO:0000259" key="4">
    <source>
        <dbReference type="PROSITE" id="PS51161"/>
    </source>
</evidence>
<dbReference type="InterPro" id="IPR005144">
    <property type="entry name" value="ATP-cone_dom"/>
</dbReference>
<gene>
    <name evidence="5" type="ORF">XD40_0557</name>
    <name evidence="6" type="ORF">XD48_2309</name>
</gene>
<keyword evidence="6" id="KW-0255">Endonuclease</keyword>
<sequence length="82" mass="9655">MLRVRKRDGRLEEFSRAKIVRTCLRAGASKKIAEKVAEEVEKRIYDGITTDEVLELVIELLFELKYEKAERYDLKRSLIRLG</sequence>
<dbReference type="EMBL" id="LGEX01000119">
    <property type="protein sequence ID" value="KUK05450.1"/>
    <property type="molecule type" value="Genomic_DNA"/>
</dbReference>
<dbReference type="GO" id="GO:0005524">
    <property type="term" value="F:ATP binding"/>
    <property type="evidence" value="ECO:0007669"/>
    <property type="project" value="UniProtKB-UniRule"/>
</dbReference>
<evidence type="ECO:0000256" key="3">
    <source>
        <dbReference type="PROSITE-ProRule" id="PRU00492"/>
    </source>
</evidence>
<dbReference type="Proteomes" id="UP000054015">
    <property type="component" value="Unassembled WGS sequence"/>
</dbReference>
<evidence type="ECO:0000256" key="1">
    <source>
        <dbReference type="ARBA" id="ARBA00022741"/>
    </source>
</evidence>
<dbReference type="EMBL" id="LGEQ01000007">
    <property type="protein sequence ID" value="KUJ94185.1"/>
    <property type="molecule type" value="Genomic_DNA"/>
</dbReference>
<keyword evidence="2 3" id="KW-0067">ATP-binding</keyword>
<reference evidence="6" key="1">
    <citation type="journal article" date="2015" name="MBio">
        <title>Genome-resolved metagenomic analysis reveals roles for candidate phyla and other microbial community members in biogeochemical transformations in oil reservoirs.</title>
        <authorList>
            <person name="Hu P."/>
            <person name="Tom L."/>
            <person name="Singh A."/>
            <person name="Thomas B.C."/>
            <person name="Baker B.J."/>
            <person name="Piceno Y.M."/>
            <person name="Andersen G.L."/>
            <person name="Banfield J.F."/>
        </authorList>
    </citation>
    <scope>NUCLEOTIDE SEQUENCE [LARGE SCALE GENOMIC DNA]</scope>
    <source>
        <strain evidence="6">49_2300</strain>
        <strain evidence="5">49_95</strain>
    </source>
</reference>
<accession>A0A101DY33</accession>
<dbReference type="InterPro" id="IPR008926">
    <property type="entry name" value="RNR_R1-su_N"/>
</dbReference>
<dbReference type="Pfam" id="PF03477">
    <property type="entry name" value="ATP-cone"/>
    <property type="match status" value="1"/>
</dbReference>
<organism evidence="6 7">
    <name type="scientific">Archaeoglobus fulgidus</name>
    <dbReference type="NCBI Taxonomy" id="2234"/>
    <lineage>
        <taxon>Archaea</taxon>
        <taxon>Methanobacteriati</taxon>
        <taxon>Methanobacteriota</taxon>
        <taxon>Archaeoglobi</taxon>
        <taxon>Archaeoglobales</taxon>
        <taxon>Archaeoglobaceae</taxon>
        <taxon>Archaeoglobus</taxon>
    </lineage>
</organism>
<evidence type="ECO:0000313" key="6">
    <source>
        <dbReference type="EMBL" id="KUK05450.1"/>
    </source>
</evidence>
<reference evidence="7 8" key="2">
    <citation type="journal article" date="2015" name="MBio">
        <title>Genome-Resolved Metagenomic Analysis Reveals Roles for Candidate Phyla and Other Microbial Community Members in Biogeochemical Transformations in Oil Reservoirs.</title>
        <authorList>
            <person name="Hu P."/>
            <person name="Tom L."/>
            <person name="Singh A."/>
            <person name="Thomas B.C."/>
            <person name="Baker B.J."/>
            <person name="Piceno Y.M."/>
            <person name="Andersen G.L."/>
            <person name="Banfield J.F."/>
        </authorList>
    </citation>
    <scope>NUCLEOTIDE SEQUENCE [LARGE SCALE GENOMIC DNA]</scope>
</reference>
<comment type="caution">
    <text evidence="6">The sequence shown here is derived from an EMBL/GenBank/DDBJ whole genome shotgun (WGS) entry which is preliminary data.</text>
</comment>
<dbReference type="GO" id="GO:0004519">
    <property type="term" value="F:endonuclease activity"/>
    <property type="evidence" value="ECO:0007669"/>
    <property type="project" value="UniProtKB-KW"/>
</dbReference>
<evidence type="ECO:0000313" key="5">
    <source>
        <dbReference type="EMBL" id="KUJ94185.1"/>
    </source>
</evidence>
<dbReference type="AlphaFoldDB" id="A0A101DY33"/>
<evidence type="ECO:0000313" key="8">
    <source>
        <dbReference type="Proteomes" id="UP000054307"/>
    </source>
</evidence>
<keyword evidence="1 3" id="KW-0547">Nucleotide-binding</keyword>
<protein>
    <submittedName>
        <fullName evidence="6">Restriction endonuclease</fullName>
    </submittedName>
</protein>
<feature type="domain" description="ATP-cone" evidence="4">
    <location>
        <begin position="2"/>
        <end position="82"/>
    </location>
</feature>
<feature type="non-terminal residue" evidence="6">
    <location>
        <position position="82"/>
    </location>
</feature>
<evidence type="ECO:0000256" key="2">
    <source>
        <dbReference type="ARBA" id="ARBA00022840"/>
    </source>
</evidence>
<proteinExistence type="predicted"/>
<dbReference type="PROSITE" id="PS51161">
    <property type="entry name" value="ATP_CONE"/>
    <property type="match status" value="1"/>
</dbReference>
<name>A0A101DY33_ARCFL</name>
<evidence type="ECO:0000313" key="7">
    <source>
        <dbReference type="Proteomes" id="UP000054015"/>
    </source>
</evidence>
<dbReference type="Proteomes" id="UP000054307">
    <property type="component" value="Unassembled WGS sequence"/>
</dbReference>
<keyword evidence="6" id="KW-0378">Hydrolase</keyword>